<evidence type="ECO:0000313" key="1">
    <source>
        <dbReference type="EMBL" id="GLL07852.1"/>
    </source>
</evidence>
<dbReference type="Gene3D" id="1.10.10.10">
    <property type="entry name" value="Winged helix-like DNA-binding domain superfamily/Winged helix DNA-binding domain"/>
    <property type="match status" value="1"/>
</dbReference>
<reference evidence="1" key="2">
    <citation type="submission" date="2023-01" db="EMBL/GenBank/DDBJ databases">
        <authorList>
            <person name="Sun Q."/>
            <person name="Evtushenko L."/>
        </authorList>
    </citation>
    <scope>NUCLEOTIDE SEQUENCE</scope>
    <source>
        <strain evidence="1">VKM Ac-1321</strain>
    </source>
</reference>
<reference evidence="1" key="1">
    <citation type="journal article" date="2014" name="Int. J. Syst. Evol. Microbiol.">
        <title>Complete genome sequence of Corynebacterium casei LMG S-19264T (=DSM 44701T), isolated from a smear-ripened cheese.</title>
        <authorList>
            <consortium name="US DOE Joint Genome Institute (JGI-PGF)"/>
            <person name="Walter F."/>
            <person name="Albersmeier A."/>
            <person name="Kalinowski J."/>
            <person name="Ruckert C."/>
        </authorList>
    </citation>
    <scope>NUCLEOTIDE SEQUENCE</scope>
    <source>
        <strain evidence="1">VKM Ac-1321</strain>
    </source>
</reference>
<dbReference type="SUPFAM" id="SSF46785">
    <property type="entry name" value="Winged helix' DNA-binding domain"/>
    <property type="match status" value="1"/>
</dbReference>
<dbReference type="InterPro" id="IPR054058">
    <property type="entry name" value="HTH_67"/>
</dbReference>
<organism evidence="1 2">
    <name type="scientific">Dactylosporangium matsuzakiense</name>
    <dbReference type="NCBI Taxonomy" id="53360"/>
    <lineage>
        <taxon>Bacteria</taxon>
        <taxon>Bacillati</taxon>
        <taxon>Actinomycetota</taxon>
        <taxon>Actinomycetes</taxon>
        <taxon>Micromonosporales</taxon>
        <taxon>Micromonosporaceae</taxon>
        <taxon>Dactylosporangium</taxon>
    </lineage>
</organism>
<dbReference type="AlphaFoldDB" id="A0A9W6KV99"/>
<dbReference type="Proteomes" id="UP001143480">
    <property type="component" value="Unassembled WGS sequence"/>
</dbReference>
<proteinExistence type="predicted"/>
<dbReference type="InterPro" id="IPR036390">
    <property type="entry name" value="WH_DNA-bd_sf"/>
</dbReference>
<sequence>MDRPIGYWLRELDRRLEAAFAATLAGHGVERRDWQVLNGLGPGDPFWGPGERTYAEVVAALTARGWTTADGTVTPAGATARAEIAAAVDGIRRTAAAGVSDESYRTTVQTLSTMVTNLSARA</sequence>
<dbReference type="EMBL" id="BSFP01000114">
    <property type="protein sequence ID" value="GLL07852.1"/>
    <property type="molecule type" value="Genomic_DNA"/>
</dbReference>
<name>A0A9W6KV99_9ACTN</name>
<accession>A0A9W6KV99</accession>
<evidence type="ECO:0008006" key="3">
    <source>
        <dbReference type="Google" id="ProtNLM"/>
    </source>
</evidence>
<keyword evidence="2" id="KW-1185">Reference proteome</keyword>
<dbReference type="Pfam" id="PF21863">
    <property type="entry name" value="HTH_67"/>
    <property type="match status" value="1"/>
</dbReference>
<comment type="caution">
    <text evidence="1">The sequence shown here is derived from an EMBL/GenBank/DDBJ whole genome shotgun (WGS) entry which is preliminary data.</text>
</comment>
<protein>
    <recommendedName>
        <fullName evidence="3">MarR family transcriptional regulator</fullName>
    </recommendedName>
</protein>
<dbReference type="InterPro" id="IPR036388">
    <property type="entry name" value="WH-like_DNA-bd_sf"/>
</dbReference>
<gene>
    <name evidence="1" type="ORF">GCM10017581_096110</name>
</gene>
<evidence type="ECO:0000313" key="2">
    <source>
        <dbReference type="Proteomes" id="UP001143480"/>
    </source>
</evidence>
<dbReference type="RefSeq" id="WP_261961178.1">
    <property type="nucleotide sequence ID" value="NZ_BAAAXA010000001.1"/>
</dbReference>